<dbReference type="Proteomes" id="UP000266272">
    <property type="component" value="Unassembled WGS sequence"/>
</dbReference>
<name>A0A395NGJ1_TRIAR</name>
<dbReference type="AlphaFoldDB" id="A0A395NGJ1"/>
<sequence length="168" mass="18749">MGALLHPHRRSPGLLPALLACSTCAYRLFCAVVLLCTAQLLAQGLVSNRRSQRWVRAGAARIDDFALHQRFCQQRRLLAGRWALHLHPDDLTSGASRLISSPPASDPYCRVRPPSPERSLPGIRLLIHPITRLVDSTRSLELELDLERCTPHQSSRAEQPPTPHHQSP</sequence>
<organism evidence="2 3">
    <name type="scientific">Trichoderma arundinaceum</name>
    <dbReference type="NCBI Taxonomy" id="490622"/>
    <lineage>
        <taxon>Eukaryota</taxon>
        <taxon>Fungi</taxon>
        <taxon>Dikarya</taxon>
        <taxon>Ascomycota</taxon>
        <taxon>Pezizomycotina</taxon>
        <taxon>Sordariomycetes</taxon>
        <taxon>Hypocreomycetidae</taxon>
        <taxon>Hypocreales</taxon>
        <taxon>Hypocreaceae</taxon>
        <taxon>Trichoderma</taxon>
    </lineage>
</organism>
<dbReference type="EMBL" id="PXOA01000477">
    <property type="protein sequence ID" value="RFU75074.1"/>
    <property type="molecule type" value="Genomic_DNA"/>
</dbReference>
<feature type="region of interest" description="Disordered" evidence="1">
    <location>
        <begin position="149"/>
        <end position="168"/>
    </location>
</feature>
<evidence type="ECO:0000256" key="1">
    <source>
        <dbReference type="SAM" id="MobiDB-lite"/>
    </source>
</evidence>
<proteinExistence type="predicted"/>
<comment type="caution">
    <text evidence="2">The sequence shown here is derived from an EMBL/GenBank/DDBJ whole genome shotgun (WGS) entry which is preliminary data.</text>
</comment>
<keyword evidence="3" id="KW-1185">Reference proteome</keyword>
<reference evidence="2 3" key="1">
    <citation type="journal article" date="2018" name="PLoS Pathog.">
        <title>Evolution of structural diversity of trichothecenes, a family of toxins produced by plant pathogenic and entomopathogenic fungi.</title>
        <authorList>
            <person name="Proctor R.H."/>
            <person name="McCormick S.P."/>
            <person name="Kim H.S."/>
            <person name="Cardoza R.E."/>
            <person name="Stanley A.M."/>
            <person name="Lindo L."/>
            <person name="Kelly A."/>
            <person name="Brown D.W."/>
            <person name="Lee T."/>
            <person name="Vaughan M.M."/>
            <person name="Alexander N.J."/>
            <person name="Busman M."/>
            <person name="Gutierrez S."/>
        </authorList>
    </citation>
    <scope>NUCLEOTIDE SEQUENCE [LARGE SCALE GENOMIC DNA]</scope>
    <source>
        <strain evidence="2 3">IBT 40837</strain>
    </source>
</reference>
<evidence type="ECO:0000313" key="3">
    <source>
        <dbReference type="Proteomes" id="UP000266272"/>
    </source>
</evidence>
<evidence type="ECO:0000313" key="2">
    <source>
        <dbReference type="EMBL" id="RFU75074.1"/>
    </source>
</evidence>
<protein>
    <submittedName>
        <fullName evidence="2">Uncharacterized protein</fullName>
    </submittedName>
</protein>
<gene>
    <name evidence="2" type="ORF">TARUN_7173</name>
</gene>
<accession>A0A395NGJ1</accession>